<reference evidence="2 3" key="1">
    <citation type="journal article" date="2012" name="J. Bacteriol.">
        <title>Genome sequence of proteorhodopsin-containing sea ice bacterium Glaciecola punicea ACAM 611T.</title>
        <authorList>
            <person name="Qin Q.-L."/>
            <person name="Xie B.-B."/>
            <person name="Shu Y.-L."/>
            <person name="Rong J.-C."/>
            <person name="Zhao D.-L."/>
            <person name="Zhang X.-Y."/>
            <person name="Chen X.-L."/>
            <person name="Zhou B.-C."/>
            <person name="Zhanga Y.-Z."/>
        </authorList>
    </citation>
    <scope>NUCLEOTIDE SEQUENCE [LARGE SCALE GENOMIC DNA]</scope>
    <source>
        <strain evidence="2 3">ACAM 611</strain>
    </source>
</reference>
<reference evidence="2 3" key="2">
    <citation type="journal article" date="2017" name="Antonie Van Leeuwenhoek">
        <title>Rhizobium rhizosphaerae sp. nov., a novel species isolated from rice rhizosphere.</title>
        <authorList>
            <person name="Zhao J.J."/>
            <person name="Zhang J."/>
            <person name="Zhang R.J."/>
            <person name="Zhang C.W."/>
            <person name="Yin H.Q."/>
            <person name="Zhang X.X."/>
        </authorList>
    </citation>
    <scope>NUCLEOTIDE SEQUENCE [LARGE SCALE GENOMIC DNA]</scope>
    <source>
        <strain evidence="2 3">ACAM 611</strain>
    </source>
</reference>
<dbReference type="RefSeq" id="WP_006002210.1">
    <property type="nucleotide sequence ID" value="NZ_BAET01000002.1"/>
</dbReference>
<evidence type="ECO:0000313" key="2">
    <source>
        <dbReference type="EMBL" id="GAB54208.1"/>
    </source>
</evidence>
<gene>
    <name evidence="2" type="ORF">GPUN_0054</name>
</gene>
<protein>
    <submittedName>
        <fullName evidence="2">Uncharacterized protein</fullName>
    </submittedName>
</protein>
<evidence type="ECO:0000256" key="1">
    <source>
        <dbReference type="SAM" id="SignalP"/>
    </source>
</evidence>
<comment type="caution">
    <text evidence="2">The sequence shown here is derived from an EMBL/GenBank/DDBJ whole genome shotgun (WGS) entry which is preliminary data.</text>
</comment>
<dbReference type="Proteomes" id="UP000053586">
    <property type="component" value="Unassembled WGS sequence"/>
</dbReference>
<proteinExistence type="predicted"/>
<evidence type="ECO:0000313" key="3">
    <source>
        <dbReference type="Proteomes" id="UP000053586"/>
    </source>
</evidence>
<sequence>MRSVCYFYFAIFLLFTCELANAEDESIRHNELQKSESLIDAFYSFEKDRLEAELTFAQGSIPYVLFYQGWAEGGNYKIIKRQPCLAKKLEIISCSIKVQDDLMLALGIDFNVTDTFKIKFSGSKIISVETSSNDLEVFWQAREWVKIKNPELIEVPCIGIWNGGPTPGKCVRAMVEGYTLFAKSDDFPKQ</sequence>
<organism evidence="2 3">
    <name type="scientific">Glaciecola punicea ACAM 611</name>
    <dbReference type="NCBI Taxonomy" id="1121923"/>
    <lineage>
        <taxon>Bacteria</taxon>
        <taxon>Pseudomonadati</taxon>
        <taxon>Pseudomonadota</taxon>
        <taxon>Gammaproteobacteria</taxon>
        <taxon>Alteromonadales</taxon>
        <taxon>Alteromonadaceae</taxon>
        <taxon>Glaciecola</taxon>
    </lineage>
</organism>
<keyword evidence="3" id="KW-1185">Reference proteome</keyword>
<feature type="chain" id="PRO_5003598109" evidence="1">
    <location>
        <begin position="23"/>
        <end position="190"/>
    </location>
</feature>
<name>H5T7D1_9ALTE</name>
<dbReference type="AlphaFoldDB" id="H5T7D1"/>
<dbReference type="OrthoDB" id="7059652at2"/>
<accession>H5T7D1</accession>
<feature type="signal peptide" evidence="1">
    <location>
        <begin position="1"/>
        <end position="22"/>
    </location>
</feature>
<dbReference type="EMBL" id="BAET01000002">
    <property type="protein sequence ID" value="GAB54208.1"/>
    <property type="molecule type" value="Genomic_DNA"/>
</dbReference>
<keyword evidence="1" id="KW-0732">Signal</keyword>